<keyword evidence="7" id="KW-0862">Zinc</keyword>
<dbReference type="SMART" id="SM00184">
    <property type="entry name" value="RING"/>
    <property type="match status" value="1"/>
</dbReference>
<evidence type="ECO:0000313" key="11">
    <source>
        <dbReference type="EMBL" id="KAG6754390.1"/>
    </source>
</evidence>
<protein>
    <recommendedName>
        <fullName evidence="2">RING-type E3 ubiquitin transferase</fullName>
        <ecNumber evidence="2">2.3.2.27</ecNumber>
    </recommendedName>
</protein>
<comment type="catalytic activity">
    <reaction evidence="1">
        <text>S-ubiquitinyl-[E2 ubiquitin-conjugating enzyme]-L-cysteine + [acceptor protein]-L-lysine = [E2 ubiquitin-conjugating enzyme]-L-cysteine + N(6)-ubiquitinyl-[acceptor protein]-L-lysine.</text>
        <dbReference type="EC" id="2.3.2.27"/>
    </reaction>
</comment>
<evidence type="ECO:0000313" key="12">
    <source>
        <dbReference type="Proteomes" id="UP000886885"/>
    </source>
</evidence>
<keyword evidence="12" id="KW-1185">Reference proteome</keyword>
<evidence type="ECO:0000256" key="7">
    <source>
        <dbReference type="ARBA" id="ARBA00022833"/>
    </source>
</evidence>
<dbReference type="GO" id="GO:0005737">
    <property type="term" value="C:cytoplasm"/>
    <property type="evidence" value="ECO:0007669"/>
    <property type="project" value="TreeGrafter"/>
</dbReference>
<feature type="region of interest" description="Disordered" evidence="9">
    <location>
        <begin position="125"/>
        <end position="153"/>
    </location>
</feature>
<dbReference type="InterPro" id="IPR001841">
    <property type="entry name" value="Znf_RING"/>
</dbReference>
<evidence type="ECO:0000256" key="3">
    <source>
        <dbReference type="ARBA" id="ARBA00022679"/>
    </source>
</evidence>
<dbReference type="CDD" id="cd16667">
    <property type="entry name" value="RING-H2_RNF126-like"/>
    <property type="match status" value="1"/>
</dbReference>
<dbReference type="OrthoDB" id="21204at2759"/>
<feature type="compositionally biased region" description="Polar residues" evidence="9">
    <location>
        <begin position="137"/>
        <end position="152"/>
    </location>
</feature>
<dbReference type="GO" id="GO:0016567">
    <property type="term" value="P:protein ubiquitination"/>
    <property type="evidence" value="ECO:0007669"/>
    <property type="project" value="TreeGrafter"/>
</dbReference>
<dbReference type="AlphaFoldDB" id="A0A8X7Z0B0"/>
<comment type="caution">
    <text evidence="11">The sequence shown here is derived from an EMBL/GenBank/DDBJ whole genome shotgun (WGS) entry which is preliminary data.</text>
</comment>
<accession>A0A8X7Z0B0</accession>
<dbReference type="PANTHER" id="PTHR15710">
    <property type="entry name" value="E3 UBIQUITIN-PROTEIN LIGASE PRAJA"/>
    <property type="match status" value="1"/>
</dbReference>
<gene>
    <name evidence="11" type="ORF">POTOM_042429</name>
</gene>
<name>A0A8X7Z0B0_POPTO</name>
<reference evidence="11" key="1">
    <citation type="journal article" date="2020" name="bioRxiv">
        <title>Hybrid origin of Populus tomentosa Carr. identified through genome sequencing and phylogenomic analysis.</title>
        <authorList>
            <person name="An X."/>
            <person name="Gao K."/>
            <person name="Chen Z."/>
            <person name="Li J."/>
            <person name="Yang X."/>
            <person name="Yang X."/>
            <person name="Zhou J."/>
            <person name="Guo T."/>
            <person name="Zhao T."/>
            <person name="Huang S."/>
            <person name="Miao D."/>
            <person name="Khan W.U."/>
            <person name="Rao P."/>
            <person name="Ye M."/>
            <person name="Lei B."/>
            <person name="Liao W."/>
            <person name="Wang J."/>
            <person name="Ji L."/>
            <person name="Li Y."/>
            <person name="Guo B."/>
            <person name="Mustafa N.S."/>
            <person name="Li S."/>
            <person name="Yun Q."/>
            <person name="Keller S.R."/>
            <person name="Mao J."/>
            <person name="Zhang R."/>
            <person name="Strauss S.H."/>
        </authorList>
    </citation>
    <scope>NUCLEOTIDE SEQUENCE</scope>
    <source>
        <strain evidence="11">GM15</strain>
        <tissue evidence="11">Leaf</tissue>
    </source>
</reference>
<evidence type="ECO:0000259" key="10">
    <source>
        <dbReference type="PROSITE" id="PS50089"/>
    </source>
</evidence>
<dbReference type="Pfam" id="PF13639">
    <property type="entry name" value="zf-RING_2"/>
    <property type="match status" value="1"/>
</dbReference>
<sequence length="396" mass="45052">MSLTNRPRVTVNGIRRMRTYHFFWCQNCQSISRFTSINRLEIFCPNCYSAINHELDVSRPRFFADITGLESSPGARFLVSLAQMLDPPTRGQDADSGRRIRWVPGSANGPWITLQFVEPPSLQRPTIAAPPPTVPPSNNAINRSNVDNTGNAENDLLTQDMIDHSDLPGPPPAPVSAIEALPIVKVTEQHLMNDMRCPVCKEIFEVGGDVMELPCKHLYHSDCVVPWLNLRNTCPVCRYELRDESDNDLPGENAQYFFGFEEVTNSINWLRNRFHSLRPIRAFSDWTQRYLDFLDSRLATSNGGHSIMVALLAHIITSNSNLKLFINSRLMIESFLRQDYHRPRASSGLGPLWPTKMATKFLFIKFCSLFSPKLSTITSNEMDSWCYKTQCPEPRI</sequence>
<dbReference type="GO" id="GO:0008270">
    <property type="term" value="F:zinc ion binding"/>
    <property type="evidence" value="ECO:0007669"/>
    <property type="project" value="UniProtKB-KW"/>
</dbReference>
<keyword evidence="5 8" id="KW-0863">Zinc-finger</keyword>
<dbReference type="GO" id="GO:0061630">
    <property type="term" value="F:ubiquitin protein ligase activity"/>
    <property type="evidence" value="ECO:0007669"/>
    <property type="project" value="UniProtKB-EC"/>
</dbReference>
<organism evidence="11 12">
    <name type="scientific">Populus tomentosa</name>
    <name type="common">Chinese white poplar</name>
    <dbReference type="NCBI Taxonomy" id="118781"/>
    <lineage>
        <taxon>Eukaryota</taxon>
        <taxon>Viridiplantae</taxon>
        <taxon>Streptophyta</taxon>
        <taxon>Embryophyta</taxon>
        <taxon>Tracheophyta</taxon>
        <taxon>Spermatophyta</taxon>
        <taxon>Magnoliopsida</taxon>
        <taxon>eudicotyledons</taxon>
        <taxon>Gunneridae</taxon>
        <taxon>Pentapetalae</taxon>
        <taxon>rosids</taxon>
        <taxon>fabids</taxon>
        <taxon>Malpighiales</taxon>
        <taxon>Salicaceae</taxon>
        <taxon>Saliceae</taxon>
        <taxon>Populus</taxon>
    </lineage>
</organism>
<dbReference type="PANTHER" id="PTHR15710:SF116">
    <property type="entry name" value="RING_U-BOX SUPERFAMILY PROTEIN"/>
    <property type="match status" value="1"/>
</dbReference>
<evidence type="ECO:0000256" key="2">
    <source>
        <dbReference type="ARBA" id="ARBA00012483"/>
    </source>
</evidence>
<evidence type="ECO:0000256" key="5">
    <source>
        <dbReference type="ARBA" id="ARBA00022771"/>
    </source>
</evidence>
<dbReference type="PROSITE" id="PS50089">
    <property type="entry name" value="ZF_RING_2"/>
    <property type="match status" value="1"/>
</dbReference>
<proteinExistence type="predicted"/>
<keyword evidence="3" id="KW-0808">Transferase</keyword>
<keyword evidence="4" id="KW-0479">Metal-binding</keyword>
<evidence type="ECO:0000256" key="8">
    <source>
        <dbReference type="PROSITE-ProRule" id="PRU00175"/>
    </source>
</evidence>
<dbReference type="EC" id="2.3.2.27" evidence="2"/>
<feature type="domain" description="RING-type" evidence="10">
    <location>
        <begin position="197"/>
        <end position="238"/>
    </location>
</feature>
<evidence type="ECO:0000256" key="4">
    <source>
        <dbReference type="ARBA" id="ARBA00022723"/>
    </source>
</evidence>
<evidence type="ECO:0000256" key="9">
    <source>
        <dbReference type="SAM" id="MobiDB-lite"/>
    </source>
</evidence>
<dbReference type="EMBL" id="JAAWWB010000023">
    <property type="protein sequence ID" value="KAG6754390.1"/>
    <property type="molecule type" value="Genomic_DNA"/>
</dbReference>
<evidence type="ECO:0000256" key="1">
    <source>
        <dbReference type="ARBA" id="ARBA00000900"/>
    </source>
</evidence>
<dbReference type="Proteomes" id="UP000886885">
    <property type="component" value="Chromosome 12A"/>
</dbReference>
<evidence type="ECO:0000256" key="6">
    <source>
        <dbReference type="ARBA" id="ARBA00022786"/>
    </source>
</evidence>
<dbReference type="FunFam" id="3.30.40.10:FF:000022">
    <property type="entry name" value="E3 ubiquitin-protein ligase RING1-like"/>
    <property type="match status" value="1"/>
</dbReference>
<keyword evidence="6" id="KW-0833">Ubl conjugation pathway</keyword>